<gene>
    <name evidence="2" type="ORF">PBS001_LOCUS1276</name>
</gene>
<reference evidence="2 3" key="1">
    <citation type="submission" date="2021-11" db="EMBL/GenBank/DDBJ databases">
        <authorList>
            <person name="Islam A."/>
            <person name="Islam S."/>
            <person name="Flora M.S."/>
            <person name="Rahman M."/>
            <person name="Ziaur R.M."/>
            <person name="Epstein J.H."/>
            <person name="Hassan M."/>
            <person name="Klassen M."/>
            <person name="Woodard K."/>
            <person name="Webb A."/>
            <person name="Webby R.J."/>
            <person name="El Zowalaty M.E."/>
        </authorList>
    </citation>
    <scope>NUCLEOTIDE SEQUENCE [LARGE SCALE GENOMIC DNA]</scope>
    <source>
        <strain evidence="2">Pbs1</strain>
    </source>
</reference>
<name>A0ABN8CPL4_9STRA</name>
<evidence type="ECO:0000313" key="3">
    <source>
        <dbReference type="Proteomes" id="UP001158986"/>
    </source>
</evidence>
<dbReference type="EMBL" id="CAKLCB010000073">
    <property type="protein sequence ID" value="CAH0514529.1"/>
    <property type="molecule type" value="Genomic_DNA"/>
</dbReference>
<evidence type="ECO:0000313" key="2">
    <source>
        <dbReference type="EMBL" id="CAH0514529.1"/>
    </source>
</evidence>
<evidence type="ECO:0000256" key="1">
    <source>
        <dbReference type="SAM" id="Phobius"/>
    </source>
</evidence>
<sequence length="495" mass="57037">MSTTRNQHKRLYWYTVLAAITLLTYWSTLPKTADSDTVIAGSLQYALGIHQSNTRVKRHLRSSSDTTAIDVDDNEDRALHINFELPTLKFPDVAKKASQKAFDAFDAFAITKLPKSQKANAIRFKRLNLDKVSSYEDAEKLAKSGNFEKWINGEIKVYKNTEKAEEAMASTLVRLPGKDKAIMILAAGSKDSKTKEIATKLENRLLSQWMKRGRHDGLYKLLTFGKTGRDFWESSQWEWFVAEAKRKKENEFDLLVKILKPQYSDEKVSQILASGKTIPSVEQDAKWLEESLLREWMKDGRHDGLYQLLTFGKTGHDFWESSQCKLFLDEAKRQEKNELELLGKIFMLQSSDEKVSQILASGKTIPSVEQDAKWLEESLLREWMKDGRHDGLYQLLTFGKTGHDFWTSSQRESFVAETKRQEEDELELLVEIFRPHSSDEKVFEILASGKTIPSVKEDVEEMEESLLREWMKDGRYDGLYQLLTFGKTGHDSFPK</sequence>
<keyword evidence="3" id="KW-1185">Reference proteome</keyword>
<accession>A0ABN8CPL4</accession>
<proteinExistence type="predicted"/>
<dbReference type="Proteomes" id="UP001158986">
    <property type="component" value="Unassembled WGS sequence"/>
</dbReference>
<evidence type="ECO:0008006" key="4">
    <source>
        <dbReference type="Google" id="ProtNLM"/>
    </source>
</evidence>
<keyword evidence="1" id="KW-1133">Transmembrane helix</keyword>
<protein>
    <recommendedName>
        <fullName evidence="4">RxLR effector candidate protein</fullName>
    </recommendedName>
</protein>
<organism evidence="2 3">
    <name type="scientific">Peronospora belbahrii</name>
    <dbReference type="NCBI Taxonomy" id="622444"/>
    <lineage>
        <taxon>Eukaryota</taxon>
        <taxon>Sar</taxon>
        <taxon>Stramenopiles</taxon>
        <taxon>Oomycota</taxon>
        <taxon>Peronosporomycetes</taxon>
        <taxon>Peronosporales</taxon>
        <taxon>Peronosporaceae</taxon>
        <taxon>Peronospora</taxon>
    </lineage>
</organism>
<feature type="transmembrane region" description="Helical" evidence="1">
    <location>
        <begin position="12"/>
        <end position="29"/>
    </location>
</feature>
<comment type="caution">
    <text evidence="2">The sequence shown here is derived from an EMBL/GenBank/DDBJ whole genome shotgun (WGS) entry which is preliminary data.</text>
</comment>
<keyword evidence="1" id="KW-0472">Membrane</keyword>
<keyword evidence="1" id="KW-0812">Transmembrane</keyword>